<proteinExistence type="predicted"/>
<comment type="caution">
    <text evidence="1">The sequence shown here is derived from an EMBL/GenBank/DDBJ whole genome shotgun (WGS) entry which is preliminary data.</text>
</comment>
<evidence type="ECO:0000313" key="1">
    <source>
        <dbReference type="EMBL" id="MDQ0536474.1"/>
    </source>
</evidence>
<organism evidence="1 2">
    <name type="scientific">Azospirillum picis</name>
    <dbReference type="NCBI Taxonomy" id="488438"/>
    <lineage>
        <taxon>Bacteria</taxon>
        <taxon>Pseudomonadati</taxon>
        <taxon>Pseudomonadota</taxon>
        <taxon>Alphaproteobacteria</taxon>
        <taxon>Rhodospirillales</taxon>
        <taxon>Azospirillaceae</taxon>
        <taxon>Azospirillum</taxon>
    </lineage>
</organism>
<gene>
    <name evidence="1" type="ORF">QO018_005371</name>
</gene>
<reference evidence="1 2" key="1">
    <citation type="submission" date="2023-07" db="EMBL/GenBank/DDBJ databases">
        <title>Genomic Encyclopedia of Type Strains, Phase IV (KMG-IV): sequencing the most valuable type-strain genomes for metagenomic binning, comparative biology and taxonomic classification.</title>
        <authorList>
            <person name="Goeker M."/>
        </authorList>
    </citation>
    <scope>NUCLEOTIDE SEQUENCE [LARGE SCALE GENOMIC DNA]</scope>
    <source>
        <strain evidence="1 2">DSM 19922</strain>
    </source>
</reference>
<dbReference type="RefSeq" id="WP_209989172.1">
    <property type="nucleotide sequence ID" value="NZ_JAGINO010000027.1"/>
</dbReference>
<name>A0ABU0MTC0_9PROT</name>
<evidence type="ECO:0000313" key="2">
    <source>
        <dbReference type="Proteomes" id="UP001244552"/>
    </source>
</evidence>
<protein>
    <recommendedName>
        <fullName evidence="3">Carboxymuconolactone decarboxylase family protein</fullName>
    </recommendedName>
</protein>
<keyword evidence="2" id="KW-1185">Reference proteome</keyword>
<evidence type="ECO:0008006" key="3">
    <source>
        <dbReference type="Google" id="ProtNLM"/>
    </source>
</evidence>
<dbReference type="EMBL" id="JAUSVU010000027">
    <property type="protein sequence ID" value="MDQ0536474.1"/>
    <property type="molecule type" value="Genomic_DNA"/>
</dbReference>
<sequence length="67" mass="7048">MAGVTLDERTRLSIEIALTAHSGCLPLLQRQDADASRLGMTDAEVDAARRGSSFDFSIAQATALALA</sequence>
<dbReference type="Proteomes" id="UP001244552">
    <property type="component" value="Unassembled WGS sequence"/>
</dbReference>
<accession>A0ABU0MTC0</accession>